<evidence type="ECO:0000256" key="1">
    <source>
        <dbReference type="SAM" id="SignalP"/>
    </source>
</evidence>
<keyword evidence="3" id="KW-1185">Reference proteome</keyword>
<dbReference type="PROSITE" id="PS51257">
    <property type="entry name" value="PROKAR_LIPOPROTEIN"/>
    <property type="match status" value="1"/>
</dbReference>
<reference evidence="2" key="1">
    <citation type="submission" date="2021-03" db="EMBL/GenBank/DDBJ databases">
        <authorList>
            <person name="Wang G."/>
        </authorList>
    </citation>
    <scope>NUCLEOTIDE SEQUENCE</scope>
    <source>
        <strain evidence="2">KCTC 12899</strain>
    </source>
</reference>
<feature type="chain" id="PRO_5035189510" description="Twin-arginine translocation pathway signal protein" evidence="1">
    <location>
        <begin position="21"/>
        <end position="183"/>
    </location>
</feature>
<feature type="signal peptide" evidence="1">
    <location>
        <begin position="1"/>
        <end position="20"/>
    </location>
</feature>
<name>A0A8J7Q819_9BACT</name>
<dbReference type="EMBL" id="JAFREP010000015">
    <property type="protein sequence ID" value="MBO1320131.1"/>
    <property type="molecule type" value="Genomic_DNA"/>
</dbReference>
<dbReference type="Proteomes" id="UP000664417">
    <property type="component" value="Unassembled WGS sequence"/>
</dbReference>
<evidence type="ECO:0008006" key="4">
    <source>
        <dbReference type="Google" id="ProtNLM"/>
    </source>
</evidence>
<evidence type="ECO:0000313" key="3">
    <source>
        <dbReference type="Proteomes" id="UP000664417"/>
    </source>
</evidence>
<keyword evidence="1" id="KW-0732">Signal</keyword>
<comment type="caution">
    <text evidence="2">The sequence shown here is derived from an EMBL/GenBank/DDBJ whole genome shotgun (WGS) entry which is preliminary data.</text>
</comment>
<organism evidence="2 3">
    <name type="scientific">Acanthopleuribacter pedis</name>
    <dbReference type="NCBI Taxonomy" id="442870"/>
    <lineage>
        <taxon>Bacteria</taxon>
        <taxon>Pseudomonadati</taxon>
        <taxon>Acidobacteriota</taxon>
        <taxon>Holophagae</taxon>
        <taxon>Acanthopleuribacterales</taxon>
        <taxon>Acanthopleuribacteraceae</taxon>
        <taxon>Acanthopleuribacter</taxon>
    </lineage>
</organism>
<proteinExistence type="predicted"/>
<sequence>MQRRTFLKAGLLGGTALACAGWLSHDTFWGKGTHLAAKGDHRYDFLTEADHAVVSALAPAVLAGSEAAGNPKLTEEVVHAVDQTIAAFQPSVQAELRQLFTLMTLAPTRVLVCGLWRDWPAVTPDDADAMLRGWHASRTALLRSAYDGLQQLITAAWYGNPRSWPALGYAGPPPFHNNGEVTE</sequence>
<gene>
    <name evidence="2" type="ORF">J3U88_16770</name>
</gene>
<dbReference type="AlphaFoldDB" id="A0A8J7Q819"/>
<protein>
    <recommendedName>
        <fullName evidence="4">Twin-arginine translocation pathway signal protein</fullName>
    </recommendedName>
</protein>
<accession>A0A8J7Q819</accession>
<dbReference type="RefSeq" id="WP_207860082.1">
    <property type="nucleotide sequence ID" value="NZ_JAFREP010000015.1"/>
</dbReference>
<evidence type="ECO:0000313" key="2">
    <source>
        <dbReference type="EMBL" id="MBO1320131.1"/>
    </source>
</evidence>